<dbReference type="Ensembl" id="ENSCINT00000035190.1">
    <property type="protein sequence ID" value="ENSCINP00000030668.1"/>
    <property type="gene ID" value="ENSCING00000024452.1"/>
</dbReference>
<dbReference type="InterPro" id="IPR001853">
    <property type="entry name" value="DSBA-like_thioredoxin_dom"/>
</dbReference>
<dbReference type="Proteomes" id="UP000008144">
    <property type="component" value="Chromosome 3"/>
</dbReference>
<proteinExistence type="predicted"/>
<reference evidence="2" key="3">
    <citation type="submission" date="2025-08" db="UniProtKB">
        <authorList>
            <consortium name="Ensembl"/>
        </authorList>
    </citation>
    <scope>IDENTIFICATION</scope>
</reference>
<evidence type="ECO:0000259" key="1">
    <source>
        <dbReference type="Pfam" id="PF01323"/>
    </source>
</evidence>
<reference evidence="2" key="4">
    <citation type="submission" date="2025-09" db="UniProtKB">
        <authorList>
            <consortium name="Ensembl"/>
        </authorList>
    </citation>
    <scope>IDENTIFICATION</scope>
</reference>
<dbReference type="InParanoid" id="H2XLY6"/>
<dbReference type="InterPro" id="IPR036249">
    <property type="entry name" value="Thioredoxin-like_sf"/>
</dbReference>
<accession>H2XLY6</accession>
<organism evidence="2 3">
    <name type="scientific">Ciona intestinalis</name>
    <name type="common">Transparent sea squirt</name>
    <name type="synonym">Ascidia intestinalis</name>
    <dbReference type="NCBI Taxonomy" id="7719"/>
    <lineage>
        <taxon>Eukaryota</taxon>
        <taxon>Metazoa</taxon>
        <taxon>Chordata</taxon>
        <taxon>Tunicata</taxon>
        <taxon>Ascidiacea</taxon>
        <taxon>Phlebobranchia</taxon>
        <taxon>Cionidae</taxon>
        <taxon>Ciona</taxon>
    </lineage>
</organism>
<name>H2XLY6_CIOIN</name>
<dbReference type="PANTHER" id="PTHR13887:SF41">
    <property type="entry name" value="THIOREDOXIN SUPERFAMILY PROTEIN"/>
    <property type="match status" value="1"/>
</dbReference>
<dbReference type="SUPFAM" id="SSF52833">
    <property type="entry name" value="Thioredoxin-like"/>
    <property type="match status" value="1"/>
</dbReference>
<evidence type="ECO:0000313" key="3">
    <source>
        <dbReference type="Proteomes" id="UP000008144"/>
    </source>
</evidence>
<evidence type="ECO:0000313" key="2">
    <source>
        <dbReference type="Ensembl" id="ENSCINP00000030668.1"/>
    </source>
</evidence>
<dbReference type="PANTHER" id="PTHR13887">
    <property type="entry name" value="GLUTATHIONE S-TRANSFERASE KAPPA"/>
    <property type="match status" value="1"/>
</dbReference>
<dbReference type="Gene3D" id="3.40.30.10">
    <property type="entry name" value="Glutaredoxin"/>
    <property type="match status" value="1"/>
</dbReference>
<sequence>MKASENEYKFKVTWEPFLLRPNMPLEGIAKQGDFGPHTPGAQRLINVGRKVGVEFAFKQPRYPYTLFGHCALEFAIKKDPSGSIQTQLQESLFKSYFTDGEYPDVETVSTVAATCGLNREEVKSFISDESNLAAVKRKAAQWSANGVSGVPYFIINDCPVFSGAQEPAAFQNIFAKVAEKYPMPSQ</sequence>
<dbReference type="STRING" id="7719.ENSCINP00000030668"/>
<dbReference type="AlphaFoldDB" id="H2XLY6"/>
<dbReference type="OMA" id="QKYAISG"/>
<dbReference type="GeneTree" id="ENSGT00440000033697"/>
<reference evidence="2" key="2">
    <citation type="journal article" date="2008" name="Genome Biol.">
        <title>Improved genome assembly and evidence-based global gene model set for the chordate Ciona intestinalis: new insight into intron and operon populations.</title>
        <authorList>
            <person name="Satou Y."/>
            <person name="Mineta K."/>
            <person name="Ogasawara M."/>
            <person name="Sasakura Y."/>
            <person name="Shoguchi E."/>
            <person name="Ueno K."/>
            <person name="Yamada L."/>
            <person name="Matsumoto J."/>
            <person name="Wasserscheid J."/>
            <person name="Dewar K."/>
            <person name="Wiley G.B."/>
            <person name="Macmil S.L."/>
            <person name="Roe B.A."/>
            <person name="Zeller R.W."/>
            <person name="Hastings K.E."/>
            <person name="Lemaire P."/>
            <person name="Lindquist E."/>
            <person name="Endo T."/>
            <person name="Hotta K."/>
            <person name="Inaba K."/>
        </authorList>
    </citation>
    <scope>NUCLEOTIDE SEQUENCE [LARGE SCALE GENOMIC DNA]</scope>
    <source>
        <strain evidence="2">wild type</strain>
    </source>
</reference>
<dbReference type="GO" id="GO:0016491">
    <property type="term" value="F:oxidoreductase activity"/>
    <property type="evidence" value="ECO:0007669"/>
    <property type="project" value="InterPro"/>
</dbReference>
<dbReference type="HOGENOM" id="CLU_069253_0_4_1"/>
<dbReference type="Pfam" id="PF01323">
    <property type="entry name" value="DSBA"/>
    <property type="match status" value="1"/>
</dbReference>
<dbReference type="EMBL" id="EAAA01001737">
    <property type="status" value="NOT_ANNOTATED_CDS"/>
    <property type="molecule type" value="Genomic_DNA"/>
</dbReference>
<protein>
    <submittedName>
        <fullName evidence="2">Disulfide bond formation protein A</fullName>
    </submittedName>
</protein>
<feature type="domain" description="DSBA-like thioredoxin" evidence="1">
    <location>
        <begin position="5"/>
        <end position="173"/>
    </location>
</feature>
<keyword evidence="3" id="KW-1185">Reference proteome</keyword>
<gene>
    <name evidence="2" type="primary">dsba</name>
</gene>
<reference evidence="3" key="1">
    <citation type="journal article" date="2002" name="Science">
        <title>The draft genome of Ciona intestinalis: insights into chordate and vertebrate origins.</title>
        <authorList>
            <person name="Dehal P."/>
            <person name="Satou Y."/>
            <person name="Campbell R.K."/>
            <person name="Chapman J."/>
            <person name="Degnan B."/>
            <person name="De Tomaso A."/>
            <person name="Davidson B."/>
            <person name="Di Gregorio A."/>
            <person name="Gelpke M."/>
            <person name="Goodstein D.M."/>
            <person name="Harafuji N."/>
            <person name="Hastings K.E."/>
            <person name="Ho I."/>
            <person name="Hotta K."/>
            <person name="Huang W."/>
            <person name="Kawashima T."/>
            <person name="Lemaire P."/>
            <person name="Martinez D."/>
            <person name="Meinertzhagen I.A."/>
            <person name="Necula S."/>
            <person name="Nonaka M."/>
            <person name="Putnam N."/>
            <person name="Rash S."/>
            <person name="Saiga H."/>
            <person name="Satake M."/>
            <person name="Terry A."/>
            <person name="Yamada L."/>
            <person name="Wang H.G."/>
            <person name="Awazu S."/>
            <person name="Azumi K."/>
            <person name="Boore J."/>
            <person name="Branno M."/>
            <person name="Chin-Bow S."/>
            <person name="DeSantis R."/>
            <person name="Doyle S."/>
            <person name="Francino P."/>
            <person name="Keys D.N."/>
            <person name="Haga S."/>
            <person name="Hayashi H."/>
            <person name="Hino K."/>
            <person name="Imai K.S."/>
            <person name="Inaba K."/>
            <person name="Kano S."/>
            <person name="Kobayashi K."/>
            <person name="Kobayashi M."/>
            <person name="Lee B.I."/>
            <person name="Makabe K.W."/>
            <person name="Manohar C."/>
            <person name="Matassi G."/>
            <person name="Medina M."/>
            <person name="Mochizuki Y."/>
            <person name="Mount S."/>
            <person name="Morishita T."/>
            <person name="Miura S."/>
            <person name="Nakayama A."/>
            <person name="Nishizaka S."/>
            <person name="Nomoto H."/>
            <person name="Ohta F."/>
            <person name="Oishi K."/>
            <person name="Rigoutsos I."/>
            <person name="Sano M."/>
            <person name="Sasaki A."/>
            <person name="Sasakura Y."/>
            <person name="Shoguchi E."/>
            <person name="Shin-i T."/>
            <person name="Spagnuolo A."/>
            <person name="Stainier D."/>
            <person name="Suzuki M.M."/>
            <person name="Tassy O."/>
            <person name="Takatori N."/>
            <person name="Tokuoka M."/>
            <person name="Yagi K."/>
            <person name="Yoshizaki F."/>
            <person name="Wada S."/>
            <person name="Zhang C."/>
            <person name="Hyatt P.D."/>
            <person name="Larimer F."/>
            <person name="Detter C."/>
            <person name="Doggett N."/>
            <person name="Glavina T."/>
            <person name="Hawkins T."/>
            <person name="Richardson P."/>
            <person name="Lucas S."/>
            <person name="Kohara Y."/>
            <person name="Levine M."/>
            <person name="Satoh N."/>
            <person name="Rokhsar D.S."/>
        </authorList>
    </citation>
    <scope>NUCLEOTIDE SEQUENCE [LARGE SCALE GENOMIC DNA]</scope>
</reference>